<gene>
    <name evidence="2" type="ORF">Bmayo_04875</name>
</gene>
<keyword evidence="3" id="KW-1185">Reference proteome</keyword>
<reference evidence="2 3" key="1">
    <citation type="journal article" date="2016" name="PLoS ONE">
        <title>Whole Genome Sequence and Comparative Genomics of the Novel Lyme Borreliosis Causing Pathogen, Borrelia mayonii.</title>
        <authorList>
            <person name="Kingry L.C."/>
            <person name="Batra D."/>
            <person name="Replogle A."/>
            <person name="Rowe L.A."/>
            <person name="Pritt B.S."/>
            <person name="Petersen J.M."/>
        </authorList>
    </citation>
    <scope>NUCLEOTIDE SEQUENCE [LARGE SCALE GENOMIC DNA]</scope>
    <source>
        <strain evidence="2 3">MN14-1420</strain>
    </source>
</reference>
<name>A0AAC9KYA8_9SPIR</name>
<protein>
    <recommendedName>
        <fullName evidence="1">BBH37-like helical domain-containing protein</fullName>
    </recommendedName>
</protein>
<feature type="domain" description="BBH37-like helical" evidence="1">
    <location>
        <begin position="93"/>
        <end position="275"/>
    </location>
</feature>
<accession>A0AAC9KYA8</accession>
<proteinExistence type="predicted"/>
<geneLocation type="plasmid" evidence="2 3">
    <name>lp28-4</name>
</geneLocation>
<dbReference type="Proteomes" id="UP000185516">
    <property type="component" value="Plasmid lp28-4"/>
</dbReference>
<dbReference type="NCBIfam" id="NF033721">
    <property type="entry name" value="P12_lipo"/>
    <property type="match status" value="1"/>
</dbReference>
<dbReference type="EMBL" id="CP015792">
    <property type="protein sequence ID" value="APT00414.1"/>
    <property type="molecule type" value="Genomic_DNA"/>
</dbReference>
<organism evidence="2 3">
    <name type="scientific">Borreliella mayonii</name>
    <dbReference type="NCBI Taxonomy" id="1674146"/>
    <lineage>
        <taxon>Bacteria</taxon>
        <taxon>Pseudomonadati</taxon>
        <taxon>Spirochaetota</taxon>
        <taxon>Spirochaetia</taxon>
        <taxon>Spirochaetales</taxon>
        <taxon>Borreliaceae</taxon>
        <taxon>Borreliella</taxon>
    </lineage>
</organism>
<dbReference type="AlphaFoldDB" id="A0AAC9KYA8"/>
<sequence length="281" mass="32767">MRKNLFLNILLMIGLISCSPDSKLSKEEQKNNSNIKEVLDNVKKDVFKNLYGNQQEQKDFTENFEDQKHENSIVPVEYEASARVQKKEIKQENLIPVTDDEKEADKVIKNTENILKNSGFSKLIKDICMLKDEYISIKNDFDDVISNIKNRKTSLMSNYKDNKDKINKLTQLQNTSKTYNDEFDKFINKIDIVEQEIRSAAFFFDRAQKNLKDSIIKRLESKKKNSDASQLSRQALIDAENALKNLESYFSQKVYAMVKMTEIQEFIKHLKTILARASINR</sequence>
<keyword evidence="2" id="KW-0614">Plasmid</keyword>
<dbReference type="RefSeq" id="WP_075552715.1">
    <property type="nucleotide sequence ID" value="NZ_CP015792.1"/>
</dbReference>
<dbReference type="InterPro" id="IPR058057">
    <property type="entry name" value="BBH37-like"/>
</dbReference>
<dbReference type="PROSITE" id="PS51257">
    <property type="entry name" value="PROKAR_LIPOPROTEIN"/>
    <property type="match status" value="1"/>
</dbReference>
<dbReference type="InterPro" id="IPR057717">
    <property type="entry name" value="BBH37-like_helical"/>
</dbReference>
<evidence type="ECO:0000259" key="1">
    <source>
        <dbReference type="Pfam" id="PF25672"/>
    </source>
</evidence>
<evidence type="ECO:0000313" key="3">
    <source>
        <dbReference type="Proteomes" id="UP000185516"/>
    </source>
</evidence>
<dbReference type="KEGG" id="bmay:A7X70_05685"/>
<dbReference type="Pfam" id="PF25672">
    <property type="entry name" value="BBH37"/>
    <property type="match status" value="1"/>
</dbReference>
<evidence type="ECO:0000313" key="2">
    <source>
        <dbReference type="EMBL" id="APT00414.1"/>
    </source>
</evidence>